<dbReference type="InterPro" id="IPR042070">
    <property type="entry name" value="PucR_C-HTH_sf"/>
</dbReference>
<dbReference type="Gene3D" id="1.10.10.2840">
    <property type="entry name" value="PucR C-terminal helix-turn-helix domain"/>
    <property type="match status" value="1"/>
</dbReference>
<reference evidence="6" key="1">
    <citation type="journal article" date="2019" name="Int. J. Syst. Evol. Microbiol.">
        <title>The Global Catalogue of Microorganisms (GCM) 10K type strain sequencing project: providing services to taxonomists for standard genome sequencing and annotation.</title>
        <authorList>
            <consortium name="The Broad Institute Genomics Platform"/>
            <consortium name="The Broad Institute Genome Sequencing Center for Infectious Disease"/>
            <person name="Wu L."/>
            <person name="Ma J."/>
        </authorList>
    </citation>
    <scope>NUCLEOTIDE SEQUENCE [LARGE SCALE GENOMIC DNA]</scope>
    <source>
        <strain evidence="6">CCUG 56331</strain>
    </source>
</reference>
<evidence type="ECO:0000259" key="4">
    <source>
        <dbReference type="Pfam" id="PF17853"/>
    </source>
</evidence>
<evidence type="ECO:0000259" key="3">
    <source>
        <dbReference type="Pfam" id="PF13556"/>
    </source>
</evidence>
<comment type="caution">
    <text evidence="5">The sequence shown here is derived from an EMBL/GenBank/DDBJ whole genome shotgun (WGS) entry which is preliminary data.</text>
</comment>
<sequence length="540" mass="62024">MQFTIRDLLSIPLFSTAKLLSANNIISSQVIESVTVMEIPVEDFIKKNELVLTTAIGCGNNPDLFLTYVKDVHSSNAAGMAIAVGGHVQYIPEEVIEYCKSVNFPLIELPWEMRFSDILKVILEQLNSWEQQSIDKADTLQRELLKLYLDNYPLEEVLTFLSKEFQMEVELKYKEQIENDTIQQISETSYTDQPAIIRYDNGKFLQIVPISPLLDQSSSFLIFKSRKLNAKPISALILNNIVTILTLWIQKEMASMISKNKEKKEYIKTLLNGSWTKKEDFINQGEKFGFEVDLPYICIVGSPEKLKEFYIVHKKEHIHEMEKDFKRTFSEILENVSKKLNKHLIYTFKRDLTIIFLECKSSEADREVNHFLDMIDSYVKKNQLPTISWGIGENHTGNLMFHLGYKNARTALEIGRNHKGPGTRNTFASTGIYRLLISLSNNSMSTELMHSTIGAIAAYDKNNGLDLINTLSTYIYHQGNVSQTARALSLHRQSLLYRLRKIEALTNRSLNDPDDIFLLQLCLKLWSVRFENNDSYAVAE</sequence>
<dbReference type="InterPro" id="IPR009057">
    <property type="entry name" value="Homeodomain-like_sf"/>
</dbReference>
<dbReference type="Pfam" id="PF17853">
    <property type="entry name" value="GGDEF_2"/>
    <property type="match status" value="1"/>
</dbReference>
<dbReference type="PANTHER" id="PTHR33744:SF1">
    <property type="entry name" value="DNA-BINDING TRANSCRIPTIONAL ACTIVATOR ADER"/>
    <property type="match status" value="1"/>
</dbReference>
<dbReference type="EMBL" id="JBHSNQ010000079">
    <property type="protein sequence ID" value="MFC5541992.1"/>
    <property type="molecule type" value="Genomic_DNA"/>
</dbReference>
<dbReference type="InterPro" id="IPR051448">
    <property type="entry name" value="CdaR-like_regulators"/>
</dbReference>
<evidence type="ECO:0000313" key="6">
    <source>
        <dbReference type="Proteomes" id="UP001595978"/>
    </source>
</evidence>
<evidence type="ECO:0000256" key="1">
    <source>
        <dbReference type="ARBA" id="ARBA00006754"/>
    </source>
</evidence>
<organism evidence="5 6">
    <name type="scientific">Ureibacillus suwonensis</name>
    <dbReference type="NCBI Taxonomy" id="313007"/>
    <lineage>
        <taxon>Bacteria</taxon>
        <taxon>Bacillati</taxon>
        <taxon>Bacillota</taxon>
        <taxon>Bacilli</taxon>
        <taxon>Bacillales</taxon>
        <taxon>Caryophanaceae</taxon>
        <taxon>Ureibacillus</taxon>
    </lineage>
</organism>
<feature type="domain" description="CdaR GGDEF-like" evidence="4">
    <location>
        <begin position="278"/>
        <end position="414"/>
    </location>
</feature>
<keyword evidence="6" id="KW-1185">Reference proteome</keyword>
<feature type="domain" description="PucR C-terminal helix-turn-helix" evidence="3">
    <location>
        <begin position="467"/>
        <end position="524"/>
    </location>
</feature>
<accession>A0ABW0RB45</accession>
<evidence type="ECO:0000259" key="2">
    <source>
        <dbReference type="Pfam" id="PF07905"/>
    </source>
</evidence>
<name>A0ABW0RB45_9BACL</name>
<dbReference type="Pfam" id="PF13556">
    <property type="entry name" value="HTH_30"/>
    <property type="match status" value="1"/>
</dbReference>
<dbReference type="PANTHER" id="PTHR33744">
    <property type="entry name" value="CARBOHYDRATE DIACID REGULATOR"/>
    <property type="match status" value="1"/>
</dbReference>
<comment type="similarity">
    <text evidence="1">Belongs to the CdaR family.</text>
</comment>
<dbReference type="InterPro" id="IPR012914">
    <property type="entry name" value="PucR_dom"/>
</dbReference>
<dbReference type="InterPro" id="IPR025736">
    <property type="entry name" value="PucR_C-HTH_dom"/>
</dbReference>
<dbReference type="Proteomes" id="UP001595978">
    <property type="component" value="Unassembled WGS sequence"/>
</dbReference>
<dbReference type="RefSeq" id="WP_390309493.1">
    <property type="nucleotide sequence ID" value="NZ_JBHSNQ010000079.1"/>
</dbReference>
<protein>
    <submittedName>
        <fullName evidence="5">PucR family transcriptional regulator</fullName>
    </submittedName>
</protein>
<dbReference type="Pfam" id="PF07905">
    <property type="entry name" value="PucR"/>
    <property type="match status" value="1"/>
</dbReference>
<proteinExistence type="inferred from homology"/>
<dbReference type="InterPro" id="IPR041522">
    <property type="entry name" value="CdaR_GGDEF"/>
</dbReference>
<gene>
    <name evidence="5" type="ORF">ACFPOH_09475</name>
</gene>
<feature type="domain" description="Purine catabolism PurC-like" evidence="2">
    <location>
        <begin position="7"/>
        <end position="126"/>
    </location>
</feature>
<dbReference type="SUPFAM" id="SSF46689">
    <property type="entry name" value="Homeodomain-like"/>
    <property type="match status" value="1"/>
</dbReference>
<evidence type="ECO:0000313" key="5">
    <source>
        <dbReference type="EMBL" id="MFC5541992.1"/>
    </source>
</evidence>